<evidence type="ECO:0000313" key="1">
    <source>
        <dbReference type="EMBL" id="SDS42813.1"/>
    </source>
</evidence>
<dbReference type="EMBL" id="LT629739">
    <property type="protein sequence ID" value="SDS42813.1"/>
    <property type="molecule type" value="Genomic_DNA"/>
</dbReference>
<protein>
    <submittedName>
        <fullName evidence="1">Uncharacterized protein</fullName>
    </submittedName>
</protein>
<organism evidence="1 2">
    <name type="scientific">Brevibacterium sandarakinum</name>
    <dbReference type="NCBI Taxonomy" id="629680"/>
    <lineage>
        <taxon>Bacteria</taxon>
        <taxon>Bacillati</taxon>
        <taxon>Actinomycetota</taxon>
        <taxon>Actinomycetes</taxon>
        <taxon>Micrococcales</taxon>
        <taxon>Brevibacteriaceae</taxon>
        <taxon>Brevibacterium</taxon>
    </lineage>
</organism>
<accession>A0A1H1S4J4</accession>
<proteinExistence type="predicted"/>
<dbReference type="AlphaFoldDB" id="A0A1H1S4J4"/>
<reference evidence="1" key="1">
    <citation type="submission" date="2016-10" db="EMBL/GenBank/DDBJ databases">
        <authorList>
            <person name="Varghese N."/>
            <person name="Submissions S."/>
        </authorList>
    </citation>
    <scope>NUCLEOTIDE SEQUENCE [LARGE SCALE GENOMIC DNA]</scope>
    <source>
        <strain evidence="1">DSM 22082</strain>
    </source>
</reference>
<evidence type="ECO:0000313" key="2">
    <source>
        <dbReference type="Proteomes" id="UP000199700"/>
    </source>
</evidence>
<dbReference type="Proteomes" id="UP000199700">
    <property type="component" value="Chromosome"/>
</dbReference>
<sequence>MLASEYSSFDRFPRKLQSSLPYGSVKATPFHCSGASRIPRDRKRLIDPPVLNVPVEPNPRVLSTVSQASDSYI</sequence>
<keyword evidence="2" id="KW-1185">Reference proteome</keyword>
<gene>
    <name evidence="1" type="ORF">SAMN04489751_1990</name>
</gene>
<name>A0A1H1S4J4_BRESA</name>